<keyword evidence="2" id="KW-1185">Reference proteome</keyword>
<reference evidence="1 2" key="1">
    <citation type="journal article" date="2013" name="Proc. Natl. Acad. Sci. U.S.A.">
        <title>Fine-scale variation in meiotic recombination in Mimulus inferred from population shotgun sequencing.</title>
        <authorList>
            <person name="Hellsten U."/>
            <person name="Wright K.M."/>
            <person name="Jenkins J."/>
            <person name="Shu S."/>
            <person name="Yuan Y."/>
            <person name="Wessler S.R."/>
            <person name="Schmutz J."/>
            <person name="Willis J.H."/>
            <person name="Rokhsar D.S."/>
        </authorList>
    </citation>
    <scope>NUCLEOTIDE SEQUENCE [LARGE SCALE GENOMIC DNA]</scope>
    <source>
        <strain evidence="2">cv. DUN x IM62</strain>
    </source>
</reference>
<evidence type="ECO:0000313" key="2">
    <source>
        <dbReference type="Proteomes" id="UP000030748"/>
    </source>
</evidence>
<sequence>MKRELQRTQQLVSDVRFTPHQLHIKHLISPLLLHNRSHPLRQFQPVYRLARRFSRQQLQHYHTKAEHVGFRGPHILPL</sequence>
<evidence type="ECO:0000313" key="1">
    <source>
        <dbReference type="EMBL" id="EYU41961.1"/>
    </source>
</evidence>
<dbReference type="AlphaFoldDB" id="A0A022RPP8"/>
<accession>A0A022RPP8</accession>
<organism evidence="1 2">
    <name type="scientific">Erythranthe guttata</name>
    <name type="common">Yellow monkey flower</name>
    <name type="synonym">Mimulus guttatus</name>
    <dbReference type="NCBI Taxonomy" id="4155"/>
    <lineage>
        <taxon>Eukaryota</taxon>
        <taxon>Viridiplantae</taxon>
        <taxon>Streptophyta</taxon>
        <taxon>Embryophyta</taxon>
        <taxon>Tracheophyta</taxon>
        <taxon>Spermatophyta</taxon>
        <taxon>Magnoliopsida</taxon>
        <taxon>eudicotyledons</taxon>
        <taxon>Gunneridae</taxon>
        <taxon>Pentapetalae</taxon>
        <taxon>asterids</taxon>
        <taxon>lamiids</taxon>
        <taxon>Lamiales</taxon>
        <taxon>Phrymaceae</taxon>
        <taxon>Erythranthe</taxon>
    </lineage>
</organism>
<gene>
    <name evidence="1" type="ORF">MIMGU_mgv1a017378mg</name>
</gene>
<dbReference type="Proteomes" id="UP000030748">
    <property type="component" value="Unassembled WGS sequence"/>
</dbReference>
<proteinExistence type="predicted"/>
<dbReference type="EMBL" id="KI630319">
    <property type="protein sequence ID" value="EYU41961.1"/>
    <property type="molecule type" value="Genomic_DNA"/>
</dbReference>
<protein>
    <submittedName>
        <fullName evidence="1">Uncharacterized protein</fullName>
    </submittedName>
</protein>
<name>A0A022RPP8_ERYGU</name>